<evidence type="ECO:0000313" key="2">
    <source>
        <dbReference type="EMBL" id="KAK6742237.1"/>
    </source>
</evidence>
<evidence type="ECO:0000256" key="1">
    <source>
        <dbReference type="SAM" id="MobiDB-lite"/>
    </source>
</evidence>
<feature type="region of interest" description="Disordered" evidence="1">
    <location>
        <begin position="79"/>
        <end position="110"/>
    </location>
</feature>
<protein>
    <submittedName>
        <fullName evidence="2">Uncharacterized protein</fullName>
    </submittedName>
</protein>
<keyword evidence="3" id="KW-1185">Reference proteome</keyword>
<organism evidence="2 3">
    <name type="scientific">Necator americanus</name>
    <name type="common">Human hookworm</name>
    <dbReference type="NCBI Taxonomy" id="51031"/>
    <lineage>
        <taxon>Eukaryota</taxon>
        <taxon>Metazoa</taxon>
        <taxon>Ecdysozoa</taxon>
        <taxon>Nematoda</taxon>
        <taxon>Chromadorea</taxon>
        <taxon>Rhabditida</taxon>
        <taxon>Rhabditina</taxon>
        <taxon>Rhabditomorpha</taxon>
        <taxon>Strongyloidea</taxon>
        <taxon>Ancylostomatidae</taxon>
        <taxon>Bunostominae</taxon>
        <taxon>Necator</taxon>
    </lineage>
</organism>
<sequence length="110" mass="12048">MAPNVNTTNLLLCYVADGLLPQVMRELQRQENSWAKCSLGRARFLPVALPSDRKSTSLTASFQVLRFTKVHAHLCKGTSEPLEASDHNSANSDAASSDKDNPPCHPTLRT</sequence>
<reference evidence="2 3" key="1">
    <citation type="submission" date="2023-08" db="EMBL/GenBank/DDBJ databases">
        <title>A Necator americanus chromosomal reference genome.</title>
        <authorList>
            <person name="Ilik V."/>
            <person name="Petrzelkova K.J."/>
            <person name="Pardy F."/>
            <person name="Fuh T."/>
            <person name="Niatou-Singa F.S."/>
            <person name="Gouil Q."/>
            <person name="Baker L."/>
            <person name="Ritchie M.E."/>
            <person name="Jex A.R."/>
            <person name="Gazzola D."/>
            <person name="Li H."/>
            <person name="Toshio Fujiwara R."/>
            <person name="Zhan B."/>
            <person name="Aroian R.V."/>
            <person name="Pafco B."/>
            <person name="Schwarz E.M."/>
        </authorList>
    </citation>
    <scope>NUCLEOTIDE SEQUENCE [LARGE SCALE GENOMIC DNA]</scope>
    <source>
        <strain evidence="2 3">Aroian</strain>
        <tissue evidence="2">Whole animal</tissue>
    </source>
</reference>
<comment type="caution">
    <text evidence="2">The sequence shown here is derived from an EMBL/GenBank/DDBJ whole genome shotgun (WGS) entry which is preliminary data.</text>
</comment>
<evidence type="ECO:0000313" key="3">
    <source>
        <dbReference type="Proteomes" id="UP001303046"/>
    </source>
</evidence>
<proteinExistence type="predicted"/>
<dbReference type="Proteomes" id="UP001303046">
    <property type="component" value="Unassembled WGS sequence"/>
</dbReference>
<name>A0ABR1CV90_NECAM</name>
<dbReference type="EMBL" id="JAVFWL010000003">
    <property type="protein sequence ID" value="KAK6742237.1"/>
    <property type="molecule type" value="Genomic_DNA"/>
</dbReference>
<accession>A0ABR1CV90</accession>
<gene>
    <name evidence="2" type="primary">Necator_chrIII.g10619</name>
    <name evidence="2" type="ORF">RB195_009854</name>
</gene>